<dbReference type="PIRSF" id="PIRSF001084">
    <property type="entry name" value="B-galactosidase"/>
    <property type="match status" value="1"/>
</dbReference>
<accession>A0ABW5XDR0</accession>
<dbReference type="InterPro" id="IPR013529">
    <property type="entry name" value="Glyco_hydro_42_N"/>
</dbReference>
<name>A0ABW5XDR0_9MICO</name>
<dbReference type="PANTHER" id="PTHR36447:SF1">
    <property type="entry name" value="BETA-GALACTOSIDASE GANA"/>
    <property type="match status" value="1"/>
</dbReference>
<feature type="region of interest" description="Disordered" evidence="6">
    <location>
        <begin position="404"/>
        <end position="440"/>
    </location>
</feature>
<dbReference type="Gene3D" id="3.20.20.80">
    <property type="entry name" value="Glycosidases"/>
    <property type="match status" value="1"/>
</dbReference>
<evidence type="ECO:0000256" key="1">
    <source>
        <dbReference type="ARBA" id="ARBA00001412"/>
    </source>
</evidence>
<feature type="domain" description="Beta-galactosidase trimerisation" evidence="8">
    <location>
        <begin position="448"/>
        <end position="666"/>
    </location>
</feature>
<keyword evidence="5" id="KW-0326">Glycosidase</keyword>
<dbReference type="Proteomes" id="UP001597391">
    <property type="component" value="Unassembled WGS sequence"/>
</dbReference>
<evidence type="ECO:0000313" key="10">
    <source>
        <dbReference type="Proteomes" id="UP001597391"/>
    </source>
</evidence>
<dbReference type="InterPro" id="IPR029062">
    <property type="entry name" value="Class_I_gatase-like"/>
</dbReference>
<dbReference type="Gene3D" id="3.40.50.880">
    <property type="match status" value="1"/>
</dbReference>
<gene>
    <name evidence="9" type="ORF">ACFSYH_04140</name>
</gene>
<dbReference type="EMBL" id="JBHUOP010000002">
    <property type="protein sequence ID" value="MFD2839757.1"/>
    <property type="molecule type" value="Genomic_DNA"/>
</dbReference>
<dbReference type="SUPFAM" id="SSF52317">
    <property type="entry name" value="Class I glutamine amidotransferase-like"/>
    <property type="match status" value="1"/>
</dbReference>
<evidence type="ECO:0000256" key="3">
    <source>
        <dbReference type="ARBA" id="ARBA00012756"/>
    </source>
</evidence>
<dbReference type="SUPFAM" id="SSF51445">
    <property type="entry name" value="(Trans)glycosidases"/>
    <property type="match status" value="1"/>
</dbReference>
<keyword evidence="4" id="KW-0378">Hydrolase</keyword>
<dbReference type="InterPro" id="IPR003476">
    <property type="entry name" value="Glyco_hydro_42"/>
</dbReference>
<evidence type="ECO:0000256" key="4">
    <source>
        <dbReference type="ARBA" id="ARBA00022801"/>
    </source>
</evidence>
<evidence type="ECO:0000259" key="7">
    <source>
        <dbReference type="Pfam" id="PF02449"/>
    </source>
</evidence>
<dbReference type="CDD" id="cd03143">
    <property type="entry name" value="A4_beta-galactosidase_middle_domain"/>
    <property type="match status" value="1"/>
</dbReference>
<dbReference type="Pfam" id="PF08532">
    <property type="entry name" value="Glyco_hydro_42M"/>
    <property type="match status" value="1"/>
</dbReference>
<comment type="catalytic activity">
    <reaction evidence="1">
        <text>Hydrolysis of terminal non-reducing beta-D-galactose residues in beta-D-galactosides.</text>
        <dbReference type="EC" id="3.2.1.23"/>
    </reaction>
</comment>
<dbReference type="EC" id="3.2.1.23" evidence="3"/>
<evidence type="ECO:0000313" key="9">
    <source>
        <dbReference type="EMBL" id="MFD2839757.1"/>
    </source>
</evidence>
<evidence type="ECO:0000256" key="6">
    <source>
        <dbReference type="SAM" id="MobiDB-lite"/>
    </source>
</evidence>
<dbReference type="Pfam" id="PF02449">
    <property type="entry name" value="Glyco_hydro_42"/>
    <property type="match status" value="1"/>
</dbReference>
<organism evidence="9 10">
    <name type="scientific">Populibacterium corticicola</name>
    <dbReference type="NCBI Taxonomy" id="1812826"/>
    <lineage>
        <taxon>Bacteria</taxon>
        <taxon>Bacillati</taxon>
        <taxon>Actinomycetota</taxon>
        <taxon>Actinomycetes</taxon>
        <taxon>Micrococcales</taxon>
        <taxon>Jonesiaceae</taxon>
        <taxon>Populibacterium</taxon>
    </lineage>
</organism>
<evidence type="ECO:0000256" key="2">
    <source>
        <dbReference type="ARBA" id="ARBA00005940"/>
    </source>
</evidence>
<feature type="domain" description="Glycoside hydrolase family 42 N-terminal" evidence="7">
    <location>
        <begin position="22"/>
        <end position="387"/>
    </location>
</feature>
<sequence length="742" mass="81750">MVHRTRTSHTRRSLPVLAFGCDYNPEQWPRHIWEQDVQLMRQAGINLVTIGVFSWAMIEPREGERDFTWLDEIIDLLWQAGISVDLATPIASPPPWVGSTYPQTLAVWPNGQRSTWGSRNHFSVASAKYRELCASITADLVHRYAHHPAVAMWHVGNEFGQLCYGPESAQRFREWLTKRYGGLDALNEAWGTAFWSQHYGDFSEVMPPRDTTYLINPAQDLDFKRFSSQAMLELYLEQVDIIRAADPDAIVTTNFMGFFPLVDYHSWAPHVDIVADDIYPDPEAHDAPQVTALTHELMRSLGGSAPWMIMEQAITSVNWRTHNVPKPPARTRLESLSAVARGARGICFFQWRASTAGSERFHSALLPHAGPESQVHRAVRALGAELGDLAQRYRETSLGLRSTVSRARPAPVPSAPADPASGDVNATPANSQMEQDHEPHASSIAAQRVALIFDWPSWWATGQQALPTSELDALKQLKAWHRALWLGGIRADVIAPEADLSGYDLVLVPSLHLLDEAVAGRMLDYAEAGGTLVCGPFTAVADLTNRVYHAPFPAPLRAGVGVAGQEWIPLPKHDAPLRLVTGTPADHPLPGEDYAAQVFVEKLDLDSDTTALLRYAEVDPDPYELTGRAAVTRRAHGRGSLRYVGALLNEVALGDVLEQALRESGIEPLAPSERNPHLDIVPDDLGVYLLNYGHEPAQITRAALEKHLGTPLALPAGLATVTVPPLDAQIIDYANPHTPTLP</sequence>
<dbReference type="InterPro" id="IPR013738">
    <property type="entry name" value="Beta_galactosidase_Trimer"/>
</dbReference>
<comment type="caution">
    <text evidence="9">The sequence shown here is derived from an EMBL/GenBank/DDBJ whole genome shotgun (WGS) entry which is preliminary data.</text>
</comment>
<comment type="similarity">
    <text evidence="2">Belongs to the glycosyl hydrolase 42 family.</text>
</comment>
<keyword evidence="10" id="KW-1185">Reference proteome</keyword>
<evidence type="ECO:0000256" key="5">
    <source>
        <dbReference type="ARBA" id="ARBA00023295"/>
    </source>
</evidence>
<reference evidence="10" key="1">
    <citation type="journal article" date="2019" name="Int. J. Syst. Evol. Microbiol.">
        <title>The Global Catalogue of Microorganisms (GCM) 10K type strain sequencing project: providing services to taxonomists for standard genome sequencing and annotation.</title>
        <authorList>
            <consortium name="The Broad Institute Genomics Platform"/>
            <consortium name="The Broad Institute Genome Sequencing Center for Infectious Disease"/>
            <person name="Wu L."/>
            <person name="Ma J."/>
        </authorList>
    </citation>
    <scope>NUCLEOTIDE SEQUENCE [LARGE SCALE GENOMIC DNA]</scope>
    <source>
        <strain evidence="10">KCTC 33576</strain>
    </source>
</reference>
<evidence type="ECO:0000259" key="8">
    <source>
        <dbReference type="Pfam" id="PF08532"/>
    </source>
</evidence>
<dbReference type="PANTHER" id="PTHR36447">
    <property type="entry name" value="BETA-GALACTOSIDASE GANA"/>
    <property type="match status" value="1"/>
</dbReference>
<dbReference type="InterPro" id="IPR017853">
    <property type="entry name" value="GH"/>
</dbReference>
<proteinExistence type="inferred from homology"/>
<protein>
    <recommendedName>
        <fullName evidence="3">beta-galactosidase</fullName>
        <ecNumber evidence="3">3.2.1.23</ecNumber>
    </recommendedName>
</protein>